<accession>A0A4Q9H3L3</accession>
<dbReference type="RefSeq" id="WP_130968595.1">
    <property type="nucleotide sequence ID" value="NZ_SIXI01000005.1"/>
</dbReference>
<dbReference type="EMBL" id="SIXI01000005">
    <property type="protein sequence ID" value="TBO29299.1"/>
    <property type="molecule type" value="Genomic_DNA"/>
</dbReference>
<keyword evidence="2" id="KW-1185">Reference proteome</keyword>
<comment type="caution">
    <text evidence="1">The sequence shown here is derived from an EMBL/GenBank/DDBJ whole genome shotgun (WGS) entry which is preliminary data.</text>
</comment>
<evidence type="ECO:0000313" key="2">
    <source>
        <dbReference type="Proteomes" id="UP000292120"/>
    </source>
</evidence>
<evidence type="ECO:0000313" key="1">
    <source>
        <dbReference type="EMBL" id="TBO29299.1"/>
    </source>
</evidence>
<sequence length="761" mass="85838">MTVPFIGGALIDHSDKRSTTPYGRIVLIKRELDLIVIAPFPRKDKSGFQRNYIRTAKRERLSLIEQSINEGRISVVKFETPSHWLLTVEQLKNRDAHHVDPSHRRNLRKWVRRRAVAYGRIRPFVHGRSISEIILDPDRPSWPTKRAAELGLASASQVQRDLNAYILGLGERNSLLPWYSNCGGPNKFKYSKTGAGRPQEFTAKQAPKQQSLNANKAVRIKLALGWRKHKKRGVTDETAFHRTLEEFFSESTQWDGPHSFKGTLKPEAHRLTLGQFRRWGKTGVAALMHTDRPRQSTPASQAYLRRMSSFAAKNVTANGEGLVDSTSCDQSLVSAASRLTPLMSPWRTEVVGSSVGYIFGMHVGFESPSATTALMAILNAAESKVAFCAKYGVTITEDEWLPMVFRRYSMDNGEGKNKLTMSTIDEMQSGAAYGSAYDAINKYLVESDHRRFQAHVDHHMPGSTHGRLRGRGEPNRALLGQMTFDEYIPHLIRRVLYVNNEEIITLPRIEMRAVGANPTRRDVIKWMISEGYLTSTPTDLTALRVKCLPRIKGVIHGNGLRLFDPSYTGQRLIPELVYRSDWLLRSGILERAARRTQQVTVHINPSNLSELWVNIEGLKRLSLATEDPALLDVTLLDWLLISKDDRLSKFLGKVKKVEAAVDQVRAIKQDVKRANADRKVEIAALPKKPSKTELTQNKREHTAVERSAITGIPRQAKMKHSPIPQVDVVEFRPSQPTSTIVAQPNDFASVIAELRRKRAQS</sequence>
<reference evidence="1 2" key="1">
    <citation type="submission" date="2019-02" db="EMBL/GenBank/DDBJ databases">
        <title>Aquabacterium sp. strain KMB7.</title>
        <authorList>
            <person name="Chen W.-M."/>
        </authorList>
    </citation>
    <scope>NUCLEOTIDE SEQUENCE [LARGE SCALE GENOMIC DNA]</scope>
    <source>
        <strain evidence="1 2">KMB7</strain>
    </source>
</reference>
<gene>
    <name evidence="1" type="ORF">EYS42_12880</name>
</gene>
<dbReference type="OrthoDB" id="5439087at2"/>
<name>A0A4Q9H3L3_9BURK</name>
<evidence type="ECO:0008006" key="3">
    <source>
        <dbReference type="Google" id="ProtNLM"/>
    </source>
</evidence>
<proteinExistence type="predicted"/>
<organism evidence="1 2">
    <name type="scientific">Aquabacterium lacunae</name>
    <dbReference type="NCBI Taxonomy" id="2528630"/>
    <lineage>
        <taxon>Bacteria</taxon>
        <taxon>Pseudomonadati</taxon>
        <taxon>Pseudomonadota</taxon>
        <taxon>Betaproteobacteria</taxon>
        <taxon>Burkholderiales</taxon>
        <taxon>Aquabacterium</taxon>
    </lineage>
</organism>
<dbReference type="AlphaFoldDB" id="A0A4Q9H3L3"/>
<protein>
    <recommendedName>
        <fullName evidence="3">Integrase catalytic domain-containing protein</fullName>
    </recommendedName>
</protein>
<dbReference type="Proteomes" id="UP000292120">
    <property type="component" value="Unassembled WGS sequence"/>
</dbReference>